<dbReference type="AlphaFoldDB" id="A0A835KDX3"/>
<gene>
    <name evidence="2" type="ORF">SADUNF_Sadunf03G0046800</name>
</gene>
<comment type="caution">
    <text evidence="2">The sequence shown here is derived from an EMBL/GenBank/DDBJ whole genome shotgun (WGS) entry which is preliminary data.</text>
</comment>
<dbReference type="Proteomes" id="UP000657918">
    <property type="component" value="Unassembled WGS sequence"/>
</dbReference>
<feature type="region of interest" description="Disordered" evidence="1">
    <location>
        <begin position="1"/>
        <end position="25"/>
    </location>
</feature>
<feature type="compositionally biased region" description="Basic residues" evidence="1">
    <location>
        <begin position="1"/>
        <end position="15"/>
    </location>
</feature>
<accession>A0A835KDX3</accession>
<name>A0A835KDX3_9ROSI</name>
<evidence type="ECO:0000256" key="1">
    <source>
        <dbReference type="SAM" id="MobiDB-lite"/>
    </source>
</evidence>
<sequence length="82" mass="9407">MSPSTKHHRAKHHRGGTVGQHQDSTFNHSKYGHVVEHERNQVCVRVGHHVVCDENVDEVAEEFIKLKHKQFELSKTMSAKAE</sequence>
<proteinExistence type="predicted"/>
<keyword evidence="3" id="KW-1185">Reference proteome</keyword>
<evidence type="ECO:0000313" key="3">
    <source>
        <dbReference type="Proteomes" id="UP000657918"/>
    </source>
</evidence>
<reference evidence="2 3" key="1">
    <citation type="submission" date="2020-10" db="EMBL/GenBank/DDBJ databases">
        <title>Plant Genome Project.</title>
        <authorList>
            <person name="Zhang R.-G."/>
        </authorList>
    </citation>
    <scope>NUCLEOTIDE SEQUENCE [LARGE SCALE GENOMIC DNA]</scope>
    <source>
        <strain evidence="2">FAFU-HL-1</strain>
        <tissue evidence="2">Leaf</tissue>
    </source>
</reference>
<protein>
    <submittedName>
        <fullName evidence="2">Uncharacterized protein</fullName>
    </submittedName>
</protein>
<evidence type="ECO:0000313" key="2">
    <source>
        <dbReference type="EMBL" id="KAF9685363.1"/>
    </source>
</evidence>
<dbReference type="EMBL" id="JADGMS010000003">
    <property type="protein sequence ID" value="KAF9685363.1"/>
    <property type="molecule type" value="Genomic_DNA"/>
</dbReference>
<organism evidence="2 3">
    <name type="scientific">Salix dunnii</name>
    <dbReference type="NCBI Taxonomy" id="1413687"/>
    <lineage>
        <taxon>Eukaryota</taxon>
        <taxon>Viridiplantae</taxon>
        <taxon>Streptophyta</taxon>
        <taxon>Embryophyta</taxon>
        <taxon>Tracheophyta</taxon>
        <taxon>Spermatophyta</taxon>
        <taxon>Magnoliopsida</taxon>
        <taxon>eudicotyledons</taxon>
        <taxon>Gunneridae</taxon>
        <taxon>Pentapetalae</taxon>
        <taxon>rosids</taxon>
        <taxon>fabids</taxon>
        <taxon>Malpighiales</taxon>
        <taxon>Salicaceae</taxon>
        <taxon>Saliceae</taxon>
        <taxon>Salix</taxon>
    </lineage>
</organism>
<dbReference type="OrthoDB" id="851664at2759"/>